<organism evidence="3 4">
    <name type="scientific">Selenomonas ruminantium</name>
    <dbReference type="NCBI Taxonomy" id="971"/>
    <lineage>
        <taxon>Bacteria</taxon>
        <taxon>Bacillati</taxon>
        <taxon>Bacillota</taxon>
        <taxon>Negativicutes</taxon>
        <taxon>Selenomonadales</taxon>
        <taxon>Selenomonadaceae</taxon>
        <taxon>Selenomonas</taxon>
    </lineage>
</organism>
<evidence type="ECO:0000313" key="4">
    <source>
        <dbReference type="Proteomes" id="UP000183639"/>
    </source>
</evidence>
<dbReference type="InterPro" id="IPR003488">
    <property type="entry name" value="DprA"/>
</dbReference>
<dbReference type="AlphaFoldDB" id="A0A1I3F6B7"/>
<evidence type="ECO:0000259" key="2">
    <source>
        <dbReference type="Pfam" id="PF02481"/>
    </source>
</evidence>
<evidence type="ECO:0000256" key="1">
    <source>
        <dbReference type="ARBA" id="ARBA00006525"/>
    </source>
</evidence>
<sequence>MESEDRYYLAALAHSPGAGSRLLQQLMGHFPSARAVWQAGAESLVLQGKLTSGQAQRLALFCRKQPHLPEQLAVDCQRAGVRLCAIGQQEYPYILKEIFDPPPVLFYRGELQPQAERIAMVGARRFTPYGEGIALELGEWLASAGITVVSGAARGIDTAAHKGALKSGRTVAVLGCGVDVAYPAENRRLLAQIVEAGGVVISEYGPGTQPLPAFFPARNRIISGLSRGTVVVEAASRSGSLITAQLALNEGRDVFAVPGSIYSATSQGCHQLIQQGAKLVQCPDDILEEYGLVAPPKPRKVRRFTPAERQVWQVLSFERPLSLDEIIQSLPDGEMSNLAFILLQMELKGLVIENELHAYRRAERE</sequence>
<reference evidence="3 4" key="1">
    <citation type="submission" date="2016-10" db="EMBL/GenBank/DDBJ databases">
        <authorList>
            <person name="de Groot N.N."/>
        </authorList>
    </citation>
    <scope>NUCLEOTIDE SEQUENCE [LARGE SCALE GENOMIC DNA]</scope>
    <source>
        <strain evidence="3 4">Z108</strain>
    </source>
</reference>
<accession>A0A1I3F6B7</accession>
<dbReference type="NCBIfam" id="TIGR00732">
    <property type="entry name" value="dprA"/>
    <property type="match status" value="1"/>
</dbReference>
<proteinExistence type="inferred from homology"/>
<comment type="similarity">
    <text evidence="1">Belongs to the DprA/Smf family.</text>
</comment>
<gene>
    <name evidence="3" type="ORF">SAMN04487861_11344</name>
</gene>
<dbReference type="PANTHER" id="PTHR43022:SF1">
    <property type="entry name" value="PROTEIN SMF"/>
    <property type="match status" value="1"/>
</dbReference>
<dbReference type="SUPFAM" id="SSF102405">
    <property type="entry name" value="MCP/YpsA-like"/>
    <property type="match status" value="1"/>
</dbReference>
<dbReference type="Gene3D" id="3.40.50.450">
    <property type="match status" value="1"/>
</dbReference>
<dbReference type="GO" id="GO:0009294">
    <property type="term" value="P:DNA-mediated transformation"/>
    <property type="evidence" value="ECO:0007669"/>
    <property type="project" value="InterPro"/>
</dbReference>
<dbReference type="EMBL" id="FOQK01000013">
    <property type="protein sequence ID" value="SFI06758.1"/>
    <property type="molecule type" value="Genomic_DNA"/>
</dbReference>
<feature type="domain" description="Smf/DprA SLOG" evidence="2">
    <location>
        <begin position="84"/>
        <end position="290"/>
    </location>
</feature>
<protein>
    <submittedName>
        <fullName evidence="3">DNA processing protein</fullName>
    </submittedName>
</protein>
<evidence type="ECO:0000313" key="3">
    <source>
        <dbReference type="EMBL" id="SFI06758.1"/>
    </source>
</evidence>
<dbReference type="InterPro" id="IPR057666">
    <property type="entry name" value="DrpA_SLOG"/>
</dbReference>
<dbReference type="RefSeq" id="WP_075443796.1">
    <property type="nucleotide sequence ID" value="NZ_FOQK01000013.1"/>
</dbReference>
<name>A0A1I3F6B7_SELRU</name>
<dbReference type="PANTHER" id="PTHR43022">
    <property type="entry name" value="PROTEIN SMF"/>
    <property type="match status" value="1"/>
</dbReference>
<dbReference type="OrthoDB" id="9785707at2"/>
<dbReference type="Pfam" id="PF02481">
    <property type="entry name" value="DNA_processg_A"/>
    <property type="match status" value="1"/>
</dbReference>
<dbReference type="Proteomes" id="UP000183639">
    <property type="component" value="Unassembled WGS sequence"/>
</dbReference>